<organism evidence="2 3">
    <name type="scientific">Flavobacterium nitrogenifigens</name>
    <dbReference type="NCBI Taxonomy" id="1617283"/>
    <lineage>
        <taxon>Bacteria</taxon>
        <taxon>Pseudomonadati</taxon>
        <taxon>Bacteroidota</taxon>
        <taxon>Flavobacteriia</taxon>
        <taxon>Flavobacteriales</taxon>
        <taxon>Flavobacteriaceae</taxon>
        <taxon>Flavobacterium</taxon>
    </lineage>
</organism>
<protein>
    <submittedName>
        <fullName evidence="2">Uncharacterized protein</fullName>
    </submittedName>
</protein>
<dbReference type="PROSITE" id="PS51257">
    <property type="entry name" value="PROKAR_LIPOPROTEIN"/>
    <property type="match status" value="1"/>
</dbReference>
<dbReference type="EMBL" id="JACHLD010000006">
    <property type="protein sequence ID" value="MBB4803474.1"/>
    <property type="molecule type" value="Genomic_DNA"/>
</dbReference>
<evidence type="ECO:0000313" key="2">
    <source>
        <dbReference type="EMBL" id="MBB4803474.1"/>
    </source>
</evidence>
<dbReference type="AlphaFoldDB" id="A0A7W7IZJ1"/>
<dbReference type="RefSeq" id="WP_184165037.1">
    <property type="nucleotide sequence ID" value="NZ_JACHLD010000006.1"/>
</dbReference>
<reference evidence="2 3" key="1">
    <citation type="submission" date="2020-08" db="EMBL/GenBank/DDBJ databases">
        <title>Functional genomics of gut bacteria from endangered species of beetles.</title>
        <authorList>
            <person name="Carlos-Shanley C."/>
        </authorList>
    </citation>
    <scope>NUCLEOTIDE SEQUENCE [LARGE SCALE GENOMIC DNA]</scope>
    <source>
        <strain evidence="2 3">S00142</strain>
    </source>
</reference>
<comment type="caution">
    <text evidence="2">The sequence shown here is derived from an EMBL/GenBank/DDBJ whole genome shotgun (WGS) entry which is preliminary data.</text>
</comment>
<name>A0A7W7IZJ1_9FLAO</name>
<evidence type="ECO:0000313" key="3">
    <source>
        <dbReference type="Proteomes" id="UP000561681"/>
    </source>
</evidence>
<keyword evidence="1" id="KW-0732">Signal</keyword>
<evidence type="ECO:0000256" key="1">
    <source>
        <dbReference type="SAM" id="SignalP"/>
    </source>
</evidence>
<keyword evidence="3" id="KW-1185">Reference proteome</keyword>
<dbReference type="Proteomes" id="UP000561681">
    <property type="component" value="Unassembled WGS sequence"/>
</dbReference>
<gene>
    <name evidence="2" type="ORF">HNP37_003549</name>
</gene>
<accession>A0A7W7IZJ1</accession>
<sequence>MKKLNSLLLLFSVFILTSCDPAHNINFINNGSTAVKVTLKIDPKTEDYHLNQYKTGDSIVFNLKPALTEDNQYQMSFGIGTWHEKEMIEVSNSIKSIEIENINYKIIYKSQYSIAKVLSQNRKGYWMRTDIDFNINDDLLN</sequence>
<proteinExistence type="predicted"/>
<feature type="chain" id="PRO_5030559955" evidence="1">
    <location>
        <begin position="25"/>
        <end position="141"/>
    </location>
</feature>
<feature type="signal peptide" evidence="1">
    <location>
        <begin position="1"/>
        <end position="24"/>
    </location>
</feature>